<evidence type="ECO:0000256" key="5">
    <source>
        <dbReference type="ARBA" id="ARBA00023242"/>
    </source>
</evidence>
<name>A0A6P9A3K9_THRPL</name>
<dbReference type="InterPro" id="IPR009668">
    <property type="entry name" value="RNA_pol-assoc_fac_A49-like"/>
</dbReference>
<dbReference type="GO" id="GO:0000428">
    <property type="term" value="C:DNA-directed RNA polymerase complex"/>
    <property type="evidence" value="ECO:0007669"/>
    <property type="project" value="UniProtKB-KW"/>
</dbReference>
<keyword evidence="6" id="KW-1185">Reference proteome</keyword>
<evidence type="ECO:0000313" key="6">
    <source>
        <dbReference type="Proteomes" id="UP000515158"/>
    </source>
</evidence>
<dbReference type="AlphaFoldDB" id="A0A6P9A3K9"/>
<gene>
    <name evidence="7" type="primary">LOC117651388</name>
</gene>
<dbReference type="InParanoid" id="A0A6P9A3K9"/>
<evidence type="ECO:0000256" key="2">
    <source>
        <dbReference type="ARBA" id="ARBA00009430"/>
    </source>
</evidence>
<evidence type="ECO:0000256" key="1">
    <source>
        <dbReference type="ARBA" id="ARBA00004604"/>
    </source>
</evidence>
<sequence length="382" mass="42618">MSSASDECQIRDVKLRGGQLGPVIVKFEHARLKKAEASDLKCEVYTSTNSESAGTVAAVAKNGGDVVYQGDVAKEGDLCRTFLAIRNKRTNKMRIYEASSVMMSPTVASNFVDLFDQQDPKTANYKLSHAFGSKKNKRIAEQKARMTVNIDNVKEKLSATAHDVTINEDTLAPVEDDSFLNMLPPCNQEAATPADVYPISGILSKKEIKSLVQYLSEAEESDQHLDPSRLSPFYQSLVQKTSQCTQKAALLLYAESLIRLCKMKKIVRNEKICLYSDLVNNKILKDFRTGQAFSEIVTQFMLDKALVHIIIIGLHLNGFTLDLEKLARSIPRLNMTRVRTLANMVGTHSMKKGVASSNLIELRVPLPNLSQRIPQQRTPRRK</sequence>
<reference evidence="7" key="1">
    <citation type="submission" date="2025-08" db="UniProtKB">
        <authorList>
            <consortium name="RefSeq"/>
        </authorList>
    </citation>
    <scope>IDENTIFICATION</scope>
    <source>
        <tissue evidence="7">Total insect</tissue>
    </source>
</reference>
<comment type="subcellular location">
    <subcellularLocation>
        <location evidence="1">Nucleus</location>
        <location evidence="1">Nucleolus</location>
    </subcellularLocation>
</comment>
<organism evidence="7">
    <name type="scientific">Thrips palmi</name>
    <name type="common">Melon thrips</name>
    <dbReference type="NCBI Taxonomy" id="161013"/>
    <lineage>
        <taxon>Eukaryota</taxon>
        <taxon>Metazoa</taxon>
        <taxon>Ecdysozoa</taxon>
        <taxon>Arthropoda</taxon>
        <taxon>Hexapoda</taxon>
        <taxon>Insecta</taxon>
        <taxon>Pterygota</taxon>
        <taxon>Neoptera</taxon>
        <taxon>Paraneoptera</taxon>
        <taxon>Thysanoptera</taxon>
        <taxon>Terebrantia</taxon>
        <taxon>Thripoidea</taxon>
        <taxon>Thripidae</taxon>
        <taxon>Thrips</taxon>
    </lineage>
</organism>
<dbReference type="KEGG" id="tpal:117651388"/>
<comment type="similarity">
    <text evidence="2">Belongs to the eukaryotic RPA49/POLR1E RNA polymerase subunit family.</text>
</comment>
<dbReference type="PANTHER" id="PTHR14440">
    <property type="entry name" value="DNA-DIRECTED RNA POLYMERASE I SUBUNIT RPA49"/>
    <property type="match status" value="1"/>
</dbReference>
<dbReference type="OrthoDB" id="277398at2759"/>
<evidence type="ECO:0000256" key="3">
    <source>
        <dbReference type="ARBA" id="ARBA00022478"/>
    </source>
</evidence>
<evidence type="ECO:0000256" key="4">
    <source>
        <dbReference type="ARBA" id="ARBA00023163"/>
    </source>
</evidence>
<dbReference type="Proteomes" id="UP000515158">
    <property type="component" value="Unplaced"/>
</dbReference>
<dbReference type="Pfam" id="PF06870">
    <property type="entry name" value="RNA_pol_I_A49"/>
    <property type="match status" value="1"/>
</dbReference>
<keyword evidence="3" id="KW-0240">DNA-directed RNA polymerase</keyword>
<dbReference type="GO" id="GO:0006351">
    <property type="term" value="P:DNA-templated transcription"/>
    <property type="evidence" value="ECO:0007669"/>
    <property type="project" value="InterPro"/>
</dbReference>
<keyword evidence="4" id="KW-0804">Transcription</keyword>
<accession>A0A6P9A3K9</accession>
<dbReference type="GO" id="GO:0003677">
    <property type="term" value="F:DNA binding"/>
    <property type="evidence" value="ECO:0007669"/>
    <property type="project" value="InterPro"/>
</dbReference>
<dbReference type="FunCoup" id="A0A6P9A3K9">
    <property type="interactions" value="585"/>
</dbReference>
<dbReference type="GO" id="GO:0005730">
    <property type="term" value="C:nucleolus"/>
    <property type="evidence" value="ECO:0007669"/>
    <property type="project" value="UniProtKB-SubCell"/>
</dbReference>
<dbReference type="GeneID" id="117651388"/>
<evidence type="ECO:0000313" key="7">
    <source>
        <dbReference type="RefSeq" id="XP_034251286.1"/>
    </source>
</evidence>
<proteinExistence type="inferred from homology"/>
<dbReference type="RefSeq" id="XP_034251286.1">
    <property type="nucleotide sequence ID" value="XM_034395395.1"/>
</dbReference>
<protein>
    <submittedName>
        <fullName evidence="7">DNA-directed RNA polymerase I subunit RPA49-like</fullName>
    </submittedName>
</protein>
<keyword evidence="5" id="KW-0539">Nucleus</keyword>